<evidence type="ECO:0000313" key="2">
    <source>
        <dbReference type="Proteomes" id="UP000091956"/>
    </source>
</evidence>
<dbReference type="EMBL" id="KV460218">
    <property type="protein sequence ID" value="OBT98083.1"/>
    <property type="molecule type" value="Genomic_DNA"/>
</dbReference>
<evidence type="ECO:0000313" key="1">
    <source>
        <dbReference type="EMBL" id="OBT98083.1"/>
    </source>
</evidence>
<gene>
    <name evidence="1" type="ORF">VE01_03747</name>
</gene>
<organism evidence="1 2">
    <name type="scientific">Pseudogymnoascus verrucosus</name>
    <dbReference type="NCBI Taxonomy" id="342668"/>
    <lineage>
        <taxon>Eukaryota</taxon>
        <taxon>Fungi</taxon>
        <taxon>Dikarya</taxon>
        <taxon>Ascomycota</taxon>
        <taxon>Pezizomycotina</taxon>
        <taxon>Leotiomycetes</taxon>
        <taxon>Thelebolales</taxon>
        <taxon>Thelebolaceae</taxon>
        <taxon>Pseudogymnoascus</taxon>
    </lineage>
</organism>
<dbReference type="RefSeq" id="XP_018131816.1">
    <property type="nucleotide sequence ID" value="XM_018273231.2"/>
</dbReference>
<proteinExistence type="predicted"/>
<keyword evidence="2" id="KW-1185">Reference proteome</keyword>
<sequence>MEDLLEIELWPEFASSHRKPLEKRQPDRDDFFACCFCVRIRPGWDFETAKMKGRYGKRGEANKDARMGRYCIPCGIKWGKYSRRAQFHVGGWKGCFAFFCTACGGFQREKYRFETYGVTEKRCEYCRQESDYKIYLGAPLPMSQPTS</sequence>
<reference evidence="1 2" key="1">
    <citation type="submission" date="2016-03" db="EMBL/GenBank/DDBJ databases">
        <title>Comparative genomics of Pseudogymnoascus destructans, the fungus causing white-nose syndrome of bats.</title>
        <authorList>
            <person name="Palmer J.M."/>
            <person name="Drees K.P."/>
            <person name="Foster J.T."/>
            <person name="Lindner D.L."/>
        </authorList>
    </citation>
    <scope>NUCLEOTIDE SEQUENCE [LARGE SCALE GENOMIC DNA]</scope>
    <source>
        <strain evidence="1 2">UAMH 10579</strain>
    </source>
</reference>
<accession>A0A1B8GQG4</accession>
<protein>
    <recommendedName>
        <fullName evidence="3">Zinc-binding domain-containing protein</fullName>
    </recommendedName>
</protein>
<dbReference type="Proteomes" id="UP000091956">
    <property type="component" value="Unassembled WGS sequence"/>
</dbReference>
<name>A0A1B8GQG4_9PEZI</name>
<dbReference type="AlphaFoldDB" id="A0A1B8GQG4"/>
<evidence type="ECO:0008006" key="3">
    <source>
        <dbReference type="Google" id="ProtNLM"/>
    </source>
</evidence>
<dbReference type="GeneID" id="28837133"/>
<reference evidence="2" key="2">
    <citation type="journal article" date="2018" name="Nat. Commun.">
        <title>Extreme sensitivity to ultraviolet light in the fungal pathogen causing white-nose syndrome of bats.</title>
        <authorList>
            <person name="Palmer J.M."/>
            <person name="Drees K.P."/>
            <person name="Foster J.T."/>
            <person name="Lindner D.L."/>
        </authorList>
    </citation>
    <scope>NUCLEOTIDE SEQUENCE [LARGE SCALE GENOMIC DNA]</scope>
    <source>
        <strain evidence="2">UAMH 10579</strain>
    </source>
</reference>